<dbReference type="EnsemblMetazoa" id="HelroT193976">
    <property type="protein sequence ID" value="HelroP193976"/>
    <property type="gene ID" value="HelroG193976"/>
</dbReference>
<gene>
    <name evidence="4" type="primary">20212836</name>
    <name evidence="3" type="ORF">HELRODRAFT_193976</name>
</gene>
<dbReference type="KEGG" id="hro:HELRODRAFT_193976"/>
<dbReference type="SUPFAM" id="SSF53098">
    <property type="entry name" value="Ribonuclease H-like"/>
    <property type="match status" value="1"/>
</dbReference>
<evidence type="ECO:0000313" key="3">
    <source>
        <dbReference type="EMBL" id="ESN93586.1"/>
    </source>
</evidence>
<dbReference type="GO" id="GO:0008408">
    <property type="term" value="F:3'-5' exonuclease activity"/>
    <property type="evidence" value="ECO:0007669"/>
    <property type="project" value="InterPro"/>
</dbReference>
<dbReference type="InParanoid" id="T1FVJ0"/>
<dbReference type="EMBL" id="AMQM01007320">
    <property type="status" value="NOT_ANNOTATED_CDS"/>
    <property type="molecule type" value="Genomic_DNA"/>
</dbReference>
<dbReference type="GO" id="GO:0006139">
    <property type="term" value="P:nucleobase-containing compound metabolic process"/>
    <property type="evidence" value="ECO:0007669"/>
    <property type="project" value="InterPro"/>
</dbReference>
<proteinExistence type="predicted"/>
<dbReference type="InterPro" id="IPR012337">
    <property type="entry name" value="RNaseH-like_sf"/>
</dbReference>
<protein>
    <recommendedName>
        <fullName evidence="6">3'-5' exonuclease domain-containing protein</fullName>
    </recommendedName>
</protein>
<dbReference type="HOGENOM" id="CLU_288248_0_0_1"/>
<reference evidence="5" key="1">
    <citation type="submission" date="2012-12" db="EMBL/GenBank/DDBJ databases">
        <authorList>
            <person name="Hellsten U."/>
            <person name="Grimwood J."/>
            <person name="Chapman J.A."/>
            <person name="Shapiro H."/>
            <person name="Aerts A."/>
            <person name="Otillar R.P."/>
            <person name="Terry A.Y."/>
            <person name="Boore J.L."/>
            <person name="Simakov O."/>
            <person name="Marletaz F."/>
            <person name="Cho S.-J."/>
            <person name="Edsinger-Gonzales E."/>
            <person name="Havlak P."/>
            <person name="Kuo D.-H."/>
            <person name="Larsson T."/>
            <person name="Lv J."/>
            <person name="Arendt D."/>
            <person name="Savage R."/>
            <person name="Osoegawa K."/>
            <person name="de Jong P."/>
            <person name="Lindberg D.R."/>
            <person name="Seaver E.C."/>
            <person name="Weisblat D.A."/>
            <person name="Putnam N.H."/>
            <person name="Grigoriev I.V."/>
            <person name="Rokhsar D.S."/>
        </authorList>
    </citation>
    <scope>NUCLEOTIDE SEQUENCE</scope>
</reference>
<reference evidence="3 5" key="2">
    <citation type="journal article" date="2013" name="Nature">
        <title>Insights into bilaterian evolution from three spiralian genomes.</title>
        <authorList>
            <person name="Simakov O."/>
            <person name="Marletaz F."/>
            <person name="Cho S.J."/>
            <person name="Edsinger-Gonzales E."/>
            <person name="Havlak P."/>
            <person name="Hellsten U."/>
            <person name="Kuo D.H."/>
            <person name="Larsson T."/>
            <person name="Lv J."/>
            <person name="Arendt D."/>
            <person name="Savage R."/>
            <person name="Osoegawa K."/>
            <person name="de Jong P."/>
            <person name="Grimwood J."/>
            <person name="Chapman J.A."/>
            <person name="Shapiro H."/>
            <person name="Aerts A."/>
            <person name="Otillar R.P."/>
            <person name="Terry A.Y."/>
            <person name="Boore J.L."/>
            <person name="Grigoriev I.V."/>
            <person name="Lindberg D.R."/>
            <person name="Seaver E.C."/>
            <person name="Weisblat D.A."/>
            <person name="Putnam N.H."/>
            <person name="Rokhsar D.S."/>
        </authorList>
    </citation>
    <scope>NUCLEOTIDE SEQUENCE</scope>
</reference>
<dbReference type="GeneID" id="20212836"/>
<dbReference type="Proteomes" id="UP000015101">
    <property type="component" value="Unassembled WGS sequence"/>
</dbReference>
<feature type="domain" description="3'-5' exonuclease" evidence="1">
    <location>
        <begin position="524"/>
        <end position="613"/>
    </location>
</feature>
<dbReference type="AlphaFoldDB" id="T1FVJ0"/>
<dbReference type="PANTHER" id="PTHR47765:SF2">
    <property type="entry name" value="EXONUCLEASE MUT-7 HOMOLOG"/>
    <property type="match status" value="1"/>
</dbReference>
<dbReference type="InterPro" id="IPR036397">
    <property type="entry name" value="RNaseH_sf"/>
</dbReference>
<dbReference type="Gene3D" id="3.30.420.10">
    <property type="entry name" value="Ribonuclease H-like superfamily/Ribonuclease H"/>
    <property type="match status" value="1"/>
</dbReference>
<evidence type="ECO:0000259" key="1">
    <source>
        <dbReference type="Pfam" id="PF01612"/>
    </source>
</evidence>
<sequence>MSLGGCPAGFESSDDEDEEFLAFNQVGADEDNPDDFHIKNRNYFRDNLKHGEWKFNNKKKNDFAPMSDLMTNKFLWTKNSFTKRCVDGNSQSNLNFNHTPTSINQIINDQHNIHEVNSFNPTPKPCKHLSDIISENIANMDQRLPLFDPLRRPSNSDSYWFEVLVELFKDNRNNQALMNTEMSKCWKIVPNPFSTTVYFINKSSLLPINQRVKFMNMVMRSLESWKTKTKEILRDSLPGSVNQPSQPTIAITPSAPVNLESLLSKEIKLSAIRTVTSHAVLPDFQLFSSCFELGEEDNPEFINIVHGLIEKHEYIKASRCITALHLHQYFQCNVICLSLLSQGHIAELERYLHDQPGQQVEFLQTIDNFLHKPTLIDQYLGSTDVPRLKRDNLSQKSLYKLGVRLQKLYKADEKTCPHISFVQTCKSIKYLIVKRFLLASAGTNTELQLFLINQLIDQYEISTAVKMATVLNMNPKLLPHQIADDVAVALSKKEHETSICPPAVETESFMKNFHHLSIPRSAIVWVDDANMLDECLKKLKVVVNEVVVGFDTEWRPTFGSSTYNTKISLVQLSTRTHVYLLDVFNLLPTVTEHAWSDFFVDVFTNENRLIVARHAFQFLDLGGVPVQTLDAYCLLELYDVLQLNNSSMMGEMMTERGATVKMDRRSPKYQSKVKLVSDKQALRKEEIIRYTLLNRVPSSALKFVCDSMLIGLGKEMRMCGIDTYIIEADDPHEMAANIAKEEMRILLSSGLACVLMTSNMKADRFYCVESRIIHEQLHEILDKFNIKVTEDDMSSRCQMCNHNKFLKISQTEMKFLWLLKRLMLDLQVPHEFRNVNEQQILDVLDKPLSFSVVDDVSMSSHESDSSMMEVYTFKSTHTTDSPTKMRASIRSRDFKPEDNITKNVKGSSAVIYAKLSNQKTVNAIMGISDAKRKLKKKKSSEAAVAAAANERKLSPASITSRQEMLENFKGISKGLENNMIDLRECDDHCLLDNTAISKAHHSMNGSEFDVSTSHDYRFNDIDLKSFIIGNTQTTIQCEWLPIKRLNEVEEFLVCTGCGKIYWDSVNK</sequence>
<evidence type="ECO:0008006" key="6">
    <source>
        <dbReference type="Google" id="ProtNLM"/>
    </source>
</evidence>
<evidence type="ECO:0000313" key="4">
    <source>
        <dbReference type="EnsemblMetazoa" id="HelroP193976"/>
    </source>
</evidence>
<dbReference type="OrthoDB" id="18193at2759"/>
<dbReference type="InterPro" id="IPR002562">
    <property type="entry name" value="3'-5'_exonuclease_dom"/>
</dbReference>
<dbReference type="GO" id="GO:0003676">
    <property type="term" value="F:nucleic acid binding"/>
    <property type="evidence" value="ECO:0007669"/>
    <property type="project" value="InterPro"/>
</dbReference>
<dbReference type="eggNOG" id="KOG2207">
    <property type="taxonomic scope" value="Eukaryota"/>
</dbReference>
<dbReference type="Pfam" id="PF01927">
    <property type="entry name" value="Mut7-C"/>
    <property type="match status" value="1"/>
</dbReference>
<dbReference type="InterPro" id="IPR002782">
    <property type="entry name" value="Mut7-C_RNAse_dom"/>
</dbReference>
<organism evidence="4 5">
    <name type="scientific">Helobdella robusta</name>
    <name type="common">Californian leech</name>
    <dbReference type="NCBI Taxonomy" id="6412"/>
    <lineage>
        <taxon>Eukaryota</taxon>
        <taxon>Metazoa</taxon>
        <taxon>Spiralia</taxon>
        <taxon>Lophotrochozoa</taxon>
        <taxon>Annelida</taxon>
        <taxon>Clitellata</taxon>
        <taxon>Hirudinea</taxon>
        <taxon>Rhynchobdellida</taxon>
        <taxon>Glossiphoniidae</taxon>
        <taxon>Helobdella</taxon>
    </lineage>
</organism>
<dbReference type="Pfam" id="PF01612">
    <property type="entry name" value="DNA_pol_A_exo1"/>
    <property type="match status" value="1"/>
</dbReference>
<accession>T1FVJ0</accession>
<dbReference type="CTD" id="20212836"/>
<reference evidence="4" key="3">
    <citation type="submission" date="2015-06" db="UniProtKB">
        <authorList>
            <consortium name="EnsemblMetazoa"/>
        </authorList>
    </citation>
    <scope>IDENTIFICATION</scope>
</reference>
<dbReference type="EMBL" id="KB097599">
    <property type="protein sequence ID" value="ESN93586.1"/>
    <property type="molecule type" value="Genomic_DNA"/>
</dbReference>
<dbReference type="RefSeq" id="XP_009028231.1">
    <property type="nucleotide sequence ID" value="XM_009029983.1"/>
</dbReference>
<dbReference type="PANTHER" id="PTHR47765">
    <property type="entry name" value="3'-5' EXONUCLEASE DOMAIN-CONTAINING PROTEIN"/>
    <property type="match status" value="1"/>
</dbReference>
<feature type="domain" description="Mut7-C RNAse" evidence="2">
    <location>
        <begin position="702"/>
        <end position="811"/>
    </location>
</feature>
<keyword evidence="5" id="KW-1185">Reference proteome</keyword>
<dbReference type="STRING" id="6412.T1FVJ0"/>
<evidence type="ECO:0000259" key="2">
    <source>
        <dbReference type="Pfam" id="PF01927"/>
    </source>
</evidence>
<name>T1FVJ0_HELRO</name>
<evidence type="ECO:0000313" key="5">
    <source>
        <dbReference type="Proteomes" id="UP000015101"/>
    </source>
</evidence>
<dbReference type="InterPro" id="IPR052408">
    <property type="entry name" value="Exonuclease_MUT-7-like"/>
</dbReference>